<organism evidence="1 2">
    <name type="scientific">Portunus trituberculatus</name>
    <name type="common">Swimming crab</name>
    <name type="synonym">Neptunus trituberculatus</name>
    <dbReference type="NCBI Taxonomy" id="210409"/>
    <lineage>
        <taxon>Eukaryota</taxon>
        <taxon>Metazoa</taxon>
        <taxon>Ecdysozoa</taxon>
        <taxon>Arthropoda</taxon>
        <taxon>Crustacea</taxon>
        <taxon>Multicrustacea</taxon>
        <taxon>Malacostraca</taxon>
        <taxon>Eumalacostraca</taxon>
        <taxon>Eucarida</taxon>
        <taxon>Decapoda</taxon>
        <taxon>Pleocyemata</taxon>
        <taxon>Brachyura</taxon>
        <taxon>Eubrachyura</taxon>
        <taxon>Portunoidea</taxon>
        <taxon>Portunidae</taxon>
        <taxon>Portuninae</taxon>
        <taxon>Portunus</taxon>
    </lineage>
</organism>
<dbReference type="AlphaFoldDB" id="A0A5B7G9F0"/>
<proteinExistence type="predicted"/>
<evidence type="ECO:0000313" key="1">
    <source>
        <dbReference type="EMBL" id="MPC54239.1"/>
    </source>
</evidence>
<dbReference type="EMBL" id="VSRR010012210">
    <property type="protein sequence ID" value="MPC54239.1"/>
    <property type="molecule type" value="Genomic_DNA"/>
</dbReference>
<accession>A0A5B7G9F0</accession>
<keyword evidence="2" id="KW-1185">Reference proteome</keyword>
<comment type="caution">
    <text evidence="1">The sequence shown here is derived from an EMBL/GenBank/DDBJ whole genome shotgun (WGS) entry which is preliminary data.</text>
</comment>
<name>A0A5B7G9F0_PORTR</name>
<sequence length="99" mass="11213">MPSPHPPPQCITESVAVIQEGEDTTQGYGNNDVDWSVFLFSVPVISCPRLQSYRHALDDTQGTRKCYHVPKSLCRILKRFASHQDCFPRPHGMLWSKNG</sequence>
<dbReference type="Proteomes" id="UP000324222">
    <property type="component" value="Unassembled WGS sequence"/>
</dbReference>
<evidence type="ECO:0000313" key="2">
    <source>
        <dbReference type="Proteomes" id="UP000324222"/>
    </source>
</evidence>
<gene>
    <name evidence="1" type="ORF">E2C01_048149</name>
</gene>
<protein>
    <submittedName>
        <fullName evidence="1">Uncharacterized protein</fullName>
    </submittedName>
</protein>
<reference evidence="1 2" key="1">
    <citation type="submission" date="2019-05" db="EMBL/GenBank/DDBJ databases">
        <title>Another draft genome of Portunus trituberculatus and its Hox gene families provides insights of decapod evolution.</title>
        <authorList>
            <person name="Jeong J.-H."/>
            <person name="Song I."/>
            <person name="Kim S."/>
            <person name="Choi T."/>
            <person name="Kim D."/>
            <person name="Ryu S."/>
            <person name="Kim W."/>
        </authorList>
    </citation>
    <scope>NUCLEOTIDE SEQUENCE [LARGE SCALE GENOMIC DNA]</scope>
    <source>
        <tissue evidence="1">Muscle</tissue>
    </source>
</reference>